<dbReference type="EMBL" id="CADCVE010000062">
    <property type="protein sequence ID" value="CAA9458211.1"/>
    <property type="molecule type" value="Genomic_DNA"/>
</dbReference>
<name>A0A6J4R189_9ACTN</name>
<dbReference type="AlphaFoldDB" id="A0A6J4R189"/>
<accession>A0A6J4R189</accession>
<protein>
    <submittedName>
        <fullName evidence="1">Uncharacterized protein</fullName>
    </submittedName>
</protein>
<gene>
    <name evidence="1" type="ORF">AVDCRST_MAG28-2812</name>
</gene>
<sequence>MVKTSKVNSRLCILWLTSDYLPFARLSSRALLP</sequence>
<proteinExistence type="predicted"/>
<organism evidence="1">
    <name type="scientific">uncultured Rubrobacteraceae bacterium</name>
    <dbReference type="NCBI Taxonomy" id="349277"/>
    <lineage>
        <taxon>Bacteria</taxon>
        <taxon>Bacillati</taxon>
        <taxon>Actinomycetota</taxon>
        <taxon>Rubrobacteria</taxon>
        <taxon>Rubrobacterales</taxon>
        <taxon>Rubrobacteraceae</taxon>
        <taxon>environmental samples</taxon>
    </lineage>
</organism>
<reference evidence="1" key="1">
    <citation type="submission" date="2020-02" db="EMBL/GenBank/DDBJ databases">
        <authorList>
            <person name="Meier V. D."/>
        </authorList>
    </citation>
    <scope>NUCLEOTIDE SEQUENCE</scope>
    <source>
        <strain evidence="1">AVDCRST_MAG28</strain>
    </source>
</reference>
<evidence type="ECO:0000313" key="1">
    <source>
        <dbReference type="EMBL" id="CAA9458211.1"/>
    </source>
</evidence>